<accession>A0A8J2J7H9</accession>
<proteinExistence type="predicted"/>
<evidence type="ECO:0000313" key="2">
    <source>
        <dbReference type="EMBL" id="CAG7704501.1"/>
    </source>
</evidence>
<reference evidence="2" key="1">
    <citation type="submission" date="2021-06" db="EMBL/GenBank/DDBJ databases">
        <authorList>
            <person name="Hodson N. C."/>
            <person name="Mongue J. A."/>
            <person name="Jaron S. K."/>
        </authorList>
    </citation>
    <scope>NUCLEOTIDE SEQUENCE</scope>
</reference>
<feature type="chain" id="PRO_5035259300" evidence="1">
    <location>
        <begin position="18"/>
        <end position="220"/>
    </location>
</feature>
<organism evidence="2 3">
    <name type="scientific">Allacma fusca</name>
    <dbReference type="NCBI Taxonomy" id="39272"/>
    <lineage>
        <taxon>Eukaryota</taxon>
        <taxon>Metazoa</taxon>
        <taxon>Ecdysozoa</taxon>
        <taxon>Arthropoda</taxon>
        <taxon>Hexapoda</taxon>
        <taxon>Collembola</taxon>
        <taxon>Symphypleona</taxon>
        <taxon>Sminthuridae</taxon>
        <taxon>Allacma</taxon>
    </lineage>
</organism>
<dbReference type="Proteomes" id="UP000708208">
    <property type="component" value="Unassembled WGS sequence"/>
</dbReference>
<dbReference type="EMBL" id="CAJVCH010028622">
    <property type="protein sequence ID" value="CAG7704501.1"/>
    <property type="molecule type" value="Genomic_DNA"/>
</dbReference>
<feature type="signal peptide" evidence="1">
    <location>
        <begin position="1"/>
        <end position="17"/>
    </location>
</feature>
<comment type="caution">
    <text evidence="2">The sequence shown here is derived from an EMBL/GenBank/DDBJ whole genome shotgun (WGS) entry which is preliminary data.</text>
</comment>
<name>A0A8J2J7H9_9HEXA</name>
<keyword evidence="3" id="KW-1185">Reference proteome</keyword>
<protein>
    <submittedName>
        <fullName evidence="2">Uncharacterized protein</fullName>
    </submittedName>
</protein>
<dbReference type="AlphaFoldDB" id="A0A8J2J7H9"/>
<evidence type="ECO:0000313" key="3">
    <source>
        <dbReference type="Proteomes" id="UP000708208"/>
    </source>
</evidence>
<gene>
    <name evidence="2" type="ORF">AFUS01_LOCUS4581</name>
</gene>
<evidence type="ECO:0000256" key="1">
    <source>
        <dbReference type="SAM" id="SignalP"/>
    </source>
</evidence>
<sequence>MILPILFLTIFACVTSGNVLRSNKNPYAYLAQLGSGIDVTSILPEQHQIRLPSQLGSLDLTNLQGQLGNLPSSYTSLVGLQQLQTLGLLPFSASSPLVGNQRPTEILELLQINPASLGISADTLLHHQQPLSIQPTTLVKIPGLENLENKDLDFDSLLANLREQTEVTGQNMHQESYAWGRGLPVFRAHNLDSHKFQHHPAFKQPFTVKKPHHFEIYHYV</sequence>
<keyword evidence="1" id="KW-0732">Signal</keyword>